<evidence type="ECO:0000313" key="1">
    <source>
        <dbReference type="EMBL" id="KAJ8679100.1"/>
    </source>
</evidence>
<evidence type="ECO:0000313" key="2">
    <source>
        <dbReference type="Proteomes" id="UP001239111"/>
    </source>
</evidence>
<organism evidence="1 2">
    <name type="scientific">Eretmocerus hayati</name>
    <dbReference type="NCBI Taxonomy" id="131215"/>
    <lineage>
        <taxon>Eukaryota</taxon>
        <taxon>Metazoa</taxon>
        <taxon>Ecdysozoa</taxon>
        <taxon>Arthropoda</taxon>
        <taxon>Hexapoda</taxon>
        <taxon>Insecta</taxon>
        <taxon>Pterygota</taxon>
        <taxon>Neoptera</taxon>
        <taxon>Endopterygota</taxon>
        <taxon>Hymenoptera</taxon>
        <taxon>Apocrita</taxon>
        <taxon>Proctotrupomorpha</taxon>
        <taxon>Chalcidoidea</taxon>
        <taxon>Aphelinidae</taxon>
        <taxon>Aphelininae</taxon>
        <taxon>Eretmocerus</taxon>
    </lineage>
</organism>
<proteinExistence type="predicted"/>
<name>A0ACC2P6R9_9HYME</name>
<comment type="caution">
    <text evidence="1">The sequence shown here is derived from an EMBL/GenBank/DDBJ whole genome shotgun (WGS) entry which is preliminary data.</text>
</comment>
<dbReference type="EMBL" id="CM056742">
    <property type="protein sequence ID" value="KAJ8679100.1"/>
    <property type="molecule type" value="Genomic_DNA"/>
</dbReference>
<dbReference type="Proteomes" id="UP001239111">
    <property type="component" value="Chromosome 2"/>
</dbReference>
<reference evidence="1" key="1">
    <citation type="submission" date="2023-04" db="EMBL/GenBank/DDBJ databases">
        <title>A chromosome-level genome assembly of the parasitoid wasp Eretmocerus hayati.</title>
        <authorList>
            <person name="Zhong Y."/>
            <person name="Liu S."/>
            <person name="Liu Y."/>
        </authorList>
    </citation>
    <scope>NUCLEOTIDE SEQUENCE</scope>
    <source>
        <strain evidence="1">ZJU_SS_LIU_2023</strain>
    </source>
</reference>
<protein>
    <submittedName>
        <fullName evidence="1">Uncharacterized protein</fullName>
    </submittedName>
</protein>
<gene>
    <name evidence="1" type="ORF">QAD02_014887</name>
</gene>
<accession>A0ACC2P6R9</accession>
<keyword evidence="2" id="KW-1185">Reference proteome</keyword>
<sequence length="131" mass="14516">MNFARSIRSFETNSGPIFLYSTAQPAGTMSERHKEQQQQPPSVIMYAPPLQLGEESGAWNNRDTDVSAPAQYPSQWFIDNSNTKPTAEIFTGDRPLEQIAKYAARGLSQNTLSVQVATAMISLFFGEHSSE</sequence>